<dbReference type="GO" id="GO:0005524">
    <property type="term" value="F:ATP binding"/>
    <property type="evidence" value="ECO:0007669"/>
    <property type="project" value="UniProtKB-KW"/>
</dbReference>
<dbReference type="InterPro" id="IPR003661">
    <property type="entry name" value="HisK_dim/P_dom"/>
</dbReference>
<evidence type="ECO:0000256" key="5">
    <source>
        <dbReference type="ARBA" id="ARBA00022679"/>
    </source>
</evidence>
<keyword evidence="11" id="KW-0902">Two-component regulatory system</keyword>
<keyword evidence="4" id="KW-0597">Phosphoprotein</keyword>
<protein>
    <recommendedName>
        <fullName evidence="3">histidine kinase</fullName>
        <ecNumber evidence="3">2.7.13.3</ecNumber>
    </recommendedName>
</protein>
<feature type="transmembrane region" description="Helical" evidence="13">
    <location>
        <begin position="72"/>
        <end position="94"/>
    </location>
</feature>
<evidence type="ECO:0000256" key="1">
    <source>
        <dbReference type="ARBA" id="ARBA00000085"/>
    </source>
</evidence>
<keyword evidence="12 13" id="KW-0472">Membrane</keyword>
<dbReference type="Gene3D" id="3.30.565.10">
    <property type="entry name" value="Histidine kinase-like ATPase, C-terminal domain"/>
    <property type="match status" value="1"/>
</dbReference>
<evidence type="ECO:0000256" key="9">
    <source>
        <dbReference type="ARBA" id="ARBA00022840"/>
    </source>
</evidence>
<evidence type="ECO:0000256" key="2">
    <source>
        <dbReference type="ARBA" id="ARBA00004141"/>
    </source>
</evidence>
<evidence type="ECO:0000313" key="15">
    <source>
        <dbReference type="EMBL" id="ERI77616.1"/>
    </source>
</evidence>
<dbReference type="InterPro" id="IPR038318">
    <property type="entry name" value="KdpD_sf"/>
</dbReference>
<evidence type="ECO:0000256" key="7">
    <source>
        <dbReference type="ARBA" id="ARBA00022741"/>
    </source>
</evidence>
<dbReference type="CDD" id="cd00082">
    <property type="entry name" value="HisKA"/>
    <property type="match status" value="1"/>
</dbReference>
<dbReference type="InterPro" id="IPR052023">
    <property type="entry name" value="Histidine_kinase_KdpD"/>
</dbReference>
<evidence type="ECO:0000256" key="13">
    <source>
        <dbReference type="SAM" id="Phobius"/>
    </source>
</evidence>
<evidence type="ECO:0000256" key="10">
    <source>
        <dbReference type="ARBA" id="ARBA00022989"/>
    </source>
</evidence>
<dbReference type="Proteomes" id="UP000016491">
    <property type="component" value="Unassembled WGS sequence"/>
</dbReference>
<evidence type="ECO:0000313" key="16">
    <source>
        <dbReference type="Proteomes" id="UP000016491"/>
    </source>
</evidence>
<dbReference type="PANTHER" id="PTHR45569">
    <property type="entry name" value="SENSOR PROTEIN KDPD"/>
    <property type="match status" value="1"/>
</dbReference>
<dbReference type="PRINTS" id="PR00344">
    <property type="entry name" value="BCTRLSENSOR"/>
</dbReference>
<dbReference type="InterPro" id="IPR003594">
    <property type="entry name" value="HATPase_dom"/>
</dbReference>
<dbReference type="EC" id="2.7.13.3" evidence="3"/>
<keyword evidence="8 15" id="KW-0418">Kinase</keyword>
<dbReference type="AlphaFoldDB" id="A0ABC9TZ15"/>
<comment type="subcellular location">
    <subcellularLocation>
        <location evidence="2">Membrane</location>
        <topology evidence="2">Multi-pass membrane protein</topology>
    </subcellularLocation>
</comment>
<evidence type="ECO:0000256" key="3">
    <source>
        <dbReference type="ARBA" id="ARBA00012438"/>
    </source>
</evidence>
<dbReference type="InterPro" id="IPR036097">
    <property type="entry name" value="HisK_dim/P_sf"/>
</dbReference>
<dbReference type="SUPFAM" id="SSF47384">
    <property type="entry name" value="Homodimeric domain of signal transducing histidine kinase"/>
    <property type="match status" value="1"/>
</dbReference>
<dbReference type="GO" id="GO:0000160">
    <property type="term" value="P:phosphorelay signal transduction system"/>
    <property type="evidence" value="ECO:0007669"/>
    <property type="project" value="UniProtKB-KW"/>
</dbReference>
<dbReference type="Pfam" id="PF00512">
    <property type="entry name" value="HisKA"/>
    <property type="match status" value="1"/>
</dbReference>
<keyword evidence="6 13" id="KW-0812">Transmembrane</keyword>
<dbReference type="Pfam" id="PF13493">
    <property type="entry name" value="DUF4118"/>
    <property type="match status" value="1"/>
</dbReference>
<dbReference type="GeneID" id="57968304"/>
<sequence length="374" mass="41516">MCSQDNGDMKKQHALFKQYGTINDWIVTGALLAVATCLSYIFFHIMDNPTANIALCYILALFLTARFTSGYFYGLFASLFGVVCVNFLFTYPYFALDFTLTGYPITFIAMFSISIATSALTTNMKEQAKVLSEREKLLMEAEKEKMRANLLRAISHDLRTPLTSIIGSSTVYLENGKYLTETEKSDLVSHILEDSNWLLNMVENLLSVTRINNETTKVNKSLESVEEVLAEAVLRLKKRLPDARVNVCVPDEVLMIPMDAVLIEQVLINLMENAFVHSKTTEPVECYVDTGDDYITFHVQDHGIGIPPEKLSTIFDGSSSTTSTSNDGRKGMGIGLSICKTIIVAHGGDIKAANHNNGAEFYFTLPKEGSKIDS</sequence>
<feature type="transmembrane region" description="Helical" evidence="13">
    <location>
        <begin position="100"/>
        <end position="120"/>
    </location>
</feature>
<gene>
    <name evidence="15" type="ORF">CLOSYM_01916</name>
</gene>
<comment type="catalytic activity">
    <reaction evidence="1">
        <text>ATP + protein L-histidine = ADP + protein N-phospho-L-histidine.</text>
        <dbReference type="EC" id="2.7.13.3"/>
    </reaction>
</comment>
<keyword evidence="5" id="KW-0808">Transferase</keyword>
<dbReference type="PROSITE" id="PS50109">
    <property type="entry name" value="HIS_KIN"/>
    <property type="match status" value="1"/>
</dbReference>
<dbReference type="PANTHER" id="PTHR45569:SF1">
    <property type="entry name" value="SENSOR PROTEIN KDPD"/>
    <property type="match status" value="1"/>
</dbReference>
<evidence type="ECO:0000259" key="14">
    <source>
        <dbReference type="PROSITE" id="PS50109"/>
    </source>
</evidence>
<dbReference type="SUPFAM" id="SSF55874">
    <property type="entry name" value="ATPase domain of HSP90 chaperone/DNA topoisomerase II/histidine kinase"/>
    <property type="match status" value="1"/>
</dbReference>
<feature type="transmembrane region" description="Helical" evidence="13">
    <location>
        <begin position="21"/>
        <end position="43"/>
    </location>
</feature>
<name>A0ABC9TZ15_CLOSY</name>
<organism evidence="15 16">
    <name type="scientific">[Clostridium] symbiosum ATCC 14940</name>
    <dbReference type="NCBI Taxonomy" id="411472"/>
    <lineage>
        <taxon>Bacteria</taxon>
        <taxon>Bacillati</taxon>
        <taxon>Bacillota</taxon>
        <taxon>Clostridia</taxon>
        <taxon>Lachnospirales</taxon>
        <taxon>Lachnospiraceae</taxon>
        <taxon>Otoolea</taxon>
    </lineage>
</organism>
<dbReference type="SMART" id="SM00388">
    <property type="entry name" value="HisKA"/>
    <property type="match status" value="1"/>
</dbReference>
<dbReference type="EMBL" id="AWSU01000146">
    <property type="protein sequence ID" value="ERI77616.1"/>
    <property type="molecule type" value="Genomic_DNA"/>
</dbReference>
<accession>A0ABC9TZ15</accession>
<evidence type="ECO:0000256" key="12">
    <source>
        <dbReference type="ARBA" id="ARBA00023136"/>
    </source>
</evidence>
<keyword evidence="9" id="KW-0067">ATP-binding</keyword>
<dbReference type="Pfam" id="PF02518">
    <property type="entry name" value="HATPase_c"/>
    <property type="match status" value="1"/>
</dbReference>
<dbReference type="SMART" id="SM00387">
    <property type="entry name" value="HATPase_c"/>
    <property type="match status" value="1"/>
</dbReference>
<dbReference type="GO" id="GO:0004673">
    <property type="term" value="F:protein histidine kinase activity"/>
    <property type="evidence" value="ECO:0007669"/>
    <property type="project" value="UniProtKB-EC"/>
</dbReference>
<dbReference type="InterPro" id="IPR025201">
    <property type="entry name" value="KdpD_TM"/>
</dbReference>
<evidence type="ECO:0000256" key="8">
    <source>
        <dbReference type="ARBA" id="ARBA00022777"/>
    </source>
</evidence>
<proteinExistence type="predicted"/>
<reference evidence="15 16" key="1">
    <citation type="submission" date="2013-07" db="EMBL/GenBank/DDBJ databases">
        <authorList>
            <person name="Weinstock G."/>
            <person name="Sodergren E."/>
            <person name="Wylie T."/>
            <person name="Fulton L."/>
            <person name="Fulton R."/>
            <person name="Fronick C."/>
            <person name="O'Laughlin M."/>
            <person name="Godfrey J."/>
            <person name="Miner T."/>
            <person name="Herter B."/>
            <person name="Appelbaum E."/>
            <person name="Cordes M."/>
            <person name="Lek S."/>
            <person name="Wollam A."/>
            <person name="Pepin K.H."/>
            <person name="Palsikar V.B."/>
            <person name="Mitreva M."/>
            <person name="Wilson R.K."/>
        </authorList>
    </citation>
    <scope>NUCLEOTIDE SEQUENCE [LARGE SCALE GENOMIC DNA]</scope>
    <source>
        <strain evidence="15 16">ATCC 14940</strain>
    </source>
</reference>
<dbReference type="InterPro" id="IPR005467">
    <property type="entry name" value="His_kinase_dom"/>
</dbReference>
<dbReference type="RefSeq" id="WP_003498252.1">
    <property type="nucleotide sequence ID" value="NZ_KE992954.1"/>
</dbReference>
<keyword evidence="10 13" id="KW-1133">Transmembrane helix</keyword>
<dbReference type="GO" id="GO:0016020">
    <property type="term" value="C:membrane"/>
    <property type="evidence" value="ECO:0007669"/>
    <property type="project" value="UniProtKB-SubCell"/>
</dbReference>
<dbReference type="InterPro" id="IPR036890">
    <property type="entry name" value="HATPase_C_sf"/>
</dbReference>
<evidence type="ECO:0000256" key="11">
    <source>
        <dbReference type="ARBA" id="ARBA00023012"/>
    </source>
</evidence>
<dbReference type="InterPro" id="IPR004358">
    <property type="entry name" value="Sig_transdc_His_kin-like_C"/>
</dbReference>
<evidence type="ECO:0000256" key="4">
    <source>
        <dbReference type="ARBA" id="ARBA00022553"/>
    </source>
</evidence>
<dbReference type="Gene3D" id="1.10.287.130">
    <property type="match status" value="1"/>
</dbReference>
<feature type="domain" description="Histidine kinase" evidence="14">
    <location>
        <begin position="153"/>
        <end position="369"/>
    </location>
</feature>
<feature type="transmembrane region" description="Helical" evidence="13">
    <location>
        <begin position="49"/>
        <end position="65"/>
    </location>
</feature>
<evidence type="ECO:0000256" key="6">
    <source>
        <dbReference type="ARBA" id="ARBA00022692"/>
    </source>
</evidence>
<dbReference type="Gene3D" id="1.20.120.620">
    <property type="entry name" value="Backbone structure of the membrane domain of e. Coli histidine kinase receptor kdpd"/>
    <property type="match status" value="1"/>
</dbReference>
<comment type="caution">
    <text evidence="15">The sequence shown here is derived from an EMBL/GenBank/DDBJ whole genome shotgun (WGS) entry which is preliminary data.</text>
</comment>
<keyword evidence="7" id="KW-0547">Nucleotide-binding</keyword>